<reference evidence="1 2" key="1">
    <citation type="submission" date="2023-03" db="EMBL/GenBank/DDBJ databases">
        <title>Isolation and description of six Streptomyces strains from soil environments, able to metabolize different microbial glucans.</title>
        <authorList>
            <person name="Widen T."/>
            <person name="Larsbrink J."/>
        </authorList>
    </citation>
    <scope>NUCLEOTIDE SEQUENCE [LARGE SCALE GENOMIC DNA]</scope>
    <source>
        <strain evidence="1 2">Alt2</strain>
        <plasmid evidence="1 2">unnamed1</plasmid>
    </source>
</reference>
<dbReference type="SUPFAM" id="SSF55729">
    <property type="entry name" value="Acyl-CoA N-acyltransferases (Nat)"/>
    <property type="match status" value="1"/>
</dbReference>
<accession>A0ABY9J5W1</accession>
<evidence type="ECO:0000313" key="1">
    <source>
        <dbReference type="EMBL" id="WLQ62051.1"/>
    </source>
</evidence>
<evidence type="ECO:0008006" key="3">
    <source>
        <dbReference type="Google" id="ProtNLM"/>
    </source>
</evidence>
<organism evidence="1 2">
    <name type="scientific">Streptomyces poriferorum</name>
    <dbReference type="NCBI Taxonomy" id="2798799"/>
    <lineage>
        <taxon>Bacteria</taxon>
        <taxon>Bacillati</taxon>
        <taxon>Actinomycetota</taxon>
        <taxon>Actinomycetes</taxon>
        <taxon>Kitasatosporales</taxon>
        <taxon>Streptomycetaceae</taxon>
        <taxon>Streptomyces</taxon>
    </lineage>
</organism>
<evidence type="ECO:0000313" key="2">
    <source>
        <dbReference type="Proteomes" id="UP001235744"/>
    </source>
</evidence>
<name>A0ABY9J5W1_9ACTN</name>
<sequence length="104" mass="11765">MGGLLTEVPADVVAETGTRTYALSELMVRRPWRKTGMFRQLHDALLDVRPERRATLLVDQEHPKVHALYGSWGWQTLGDLRPRIPDASLFHAMIRSLPTSESSV</sequence>
<dbReference type="Gene3D" id="3.40.630.30">
    <property type="match status" value="1"/>
</dbReference>
<dbReference type="EMBL" id="CP120989">
    <property type="protein sequence ID" value="WLQ62051.1"/>
    <property type="molecule type" value="Genomic_DNA"/>
</dbReference>
<dbReference type="RefSeq" id="WP_306106404.1">
    <property type="nucleotide sequence ID" value="NZ_CP120989.1"/>
</dbReference>
<protein>
    <recommendedName>
        <fullName evidence="3">N-acetyltransferase domain-containing protein</fullName>
    </recommendedName>
</protein>
<keyword evidence="2" id="KW-1185">Reference proteome</keyword>
<proteinExistence type="predicted"/>
<geneLocation type="plasmid" evidence="1 2">
    <name>unnamed1</name>
</geneLocation>
<dbReference type="Proteomes" id="UP001235744">
    <property type="component" value="Plasmid unnamed1"/>
</dbReference>
<keyword evidence="1" id="KW-0614">Plasmid</keyword>
<gene>
    <name evidence="1" type="ORF">P8A19_42005</name>
</gene>
<dbReference type="InterPro" id="IPR016181">
    <property type="entry name" value="Acyl_CoA_acyltransferase"/>
</dbReference>